<dbReference type="EMBL" id="CP019609">
    <property type="protein sequence ID" value="AQP53138.1"/>
    <property type="molecule type" value="Genomic_DNA"/>
</dbReference>
<comment type="similarity">
    <text evidence="4">Belongs to the FBPase class 3 family.</text>
</comment>
<evidence type="ECO:0000256" key="3">
    <source>
        <dbReference type="ARBA" id="ARBA00023277"/>
    </source>
</evidence>
<dbReference type="KEGG" id="vpi:BW732_02095"/>
<evidence type="ECO:0000313" key="5">
    <source>
        <dbReference type="EMBL" id="AQP53138.1"/>
    </source>
</evidence>
<dbReference type="OrthoDB" id="9779903at2"/>
<dbReference type="UniPathway" id="UPA00138"/>
<comment type="catalytic activity">
    <reaction evidence="4">
        <text>beta-D-fructose 1,6-bisphosphate + H2O = beta-D-fructose 6-phosphate + phosphate</text>
        <dbReference type="Rhea" id="RHEA:11064"/>
        <dbReference type="ChEBI" id="CHEBI:15377"/>
        <dbReference type="ChEBI" id="CHEBI:32966"/>
        <dbReference type="ChEBI" id="CHEBI:43474"/>
        <dbReference type="ChEBI" id="CHEBI:57634"/>
        <dbReference type="EC" id="3.1.3.11"/>
    </reaction>
</comment>
<dbReference type="AlphaFoldDB" id="A0A1Q2D446"/>
<keyword evidence="1 4" id="KW-0378">Hydrolase</keyword>
<comment type="cofactor">
    <cofactor evidence="4">
        <name>Mn(2+)</name>
        <dbReference type="ChEBI" id="CHEBI:29035"/>
    </cofactor>
</comment>
<evidence type="ECO:0000256" key="2">
    <source>
        <dbReference type="ARBA" id="ARBA00023211"/>
    </source>
</evidence>
<dbReference type="Proteomes" id="UP000188246">
    <property type="component" value="Chromosome"/>
</dbReference>
<name>A0A1Q2D446_9ENTE</name>
<keyword evidence="6" id="KW-1185">Reference proteome</keyword>
<gene>
    <name evidence="4" type="primary">fbp</name>
    <name evidence="5" type="ORF">BW732_02095</name>
</gene>
<keyword evidence="2 4" id="KW-0464">Manganese</keyword>
<organism evidence="5 6">
    <name type="scientific">Vagococcus penaei</name>
    <dbReference type="NCBI Taxonomy" id="633807"/>
    <lineage>
        <taxon>Bacteria</taxon>
        <taxon>Bacillati</taxon>
        <taxon>Bacillota</taxon>
        <taxon>Bacilli</taxon>
        <taxon>Lactobacillales</taxon>
        <taxon>Enterococcaceae</taxon>
        <taxon>Vagococcus</taxon>
    </lineage>
</organism>
<evidence type="ECO:0000256" key="4">
    <source>
        <dbReference type="HAMAP-Rule" id="MF_01854"/>
    </source>
</evidence>
<dbReference type="HAMAP" id="MF_01854">
    <property type="entry name" value="FBPase_class3"/>
    <property type="match status" value="1"/>
</dbReference>
<dbReference type="Gene3D" id="3.60.21.10">
    <property type="match status" value="1"/>
</dbReference>
<protein>
    <recommendedName>
        <fullName evidence="4">Fructose-1,6-bisphosphatase class 3</fullName>
        <shortName evidence="4">FBPase class 3</shortName>
        <ecNumber evidence="4">3.1.3.11</ecNumber>
    </recommendedName>
    <alternativeName>
        <fullName evidence="4">D-fructose-1,6-bisphosphate 1-phosphohydrolase class 3</fullName>
    </alternativeName>
</protein>
<accession>A0A1Q2D446</accession>
<dbReference type="EC" id="3.1.3.11" evidence="4"/>
<proteinExistence type="inferred from homology"/>
<dbReference type="GO" id="GO:0006094">
    <property type="term" value="P:gluconeogenesis"/>
    <property type="evidence" value="ECO:0007669"/>
    <property type="project" value="UniProtKB-UniRule"/>
</dbReference>
<dbReference type="InterPro" id="IPR009164">
    <property type="entry name" value="FBPtase_class3"/>
</dbReference>
<evidence type="ECO:0000313" key="6">
    <source>
        <dbReference type="Proteomes" id="UP000188246"/>
    </source>
</evidence>
<dbReference type="STRING" id="633807.BW732_02095"/>
<dbReference type="PIRSF" id="PIRSF000906">
    <property type="entry name" value="FBPtase_Bacill"/>
    <property type="match status" value="1"/>
</dbReference>
<dbReference type="RefSeq" id="WP_077275236.1">
    <property type="nucleotide sequence ID" value="NZ_CP019609.1"/>
</dbReference>
<reference evidence="5 6" key="1">
    <citation type="journal article" date="2010" name="Int. J. Syst. Evol. Microbiol.">
        <title>Vagococcus penaei sp. nov., isolated from spoilage microbiota of cooked shrimp (Penaeus vannamei).</title>
        <authorList>
            <person name="Jaffres E."/>
            <person name="Prevost H."/>
            <person name="Rossero A."/>
            <person name="Joffraud J.J."/>
            <person name="Dousset X."/>
        </authorList>
    </citation>
    <scope>NUCLEOTIDE SEQUENCE [LARGE SCALE GENOMIC DNA]</scope>
    <source>
        <strain evidence="5 6">CD276</strain>
    </source>
</reference>
<dbReference type="InterPro" id="IPR029052">
    <property type="entry name" value="Metallo-depent_PP-like"/>
</dbReference>
<dbReference type="GO" id="GO:0042132">
    <property type="term" value="F:fructose 1,6-bisphosphate 1-phosphatase activity"/>
    <property type="evidence" value="ECO:0007669"/>
    <property type="project" value="UniProtKB-UniRule"/>
</dbReference>
<evidence type="ECO:0000256" key="1">
    <source>
        <dbReference type="ARBA" id="ARBA00022801"/>
    </source>
</evidence>
<dbReference type="Pfam" id="PF06874">
    <property type="entry name" value="FBPase_2"/>
    <property type="match status" value="1"/>
</dbReference>
<keyword evidence="3 4" id="KW-0119">Carbohydrate metabolism</keyword>
<comment type="pathway">
    <text evidence="4">Carbohydrate biosynthesis; gluconeogenesis.</text>
</comment>
<sequence>MKKDKYYELLKKQYPTKNDIVSEIINLKAILNLPKGTEHFVSDIHGEYRAFQHILRNGSGNIKAKIHDLFKGELSDVAQGELATLVYYPEKILDMNQYDDDWYKVKIDQLVRLTHFSSSKYTRSKLRKSIPKRFSYIIQELLYQSMSSEDKADYYEQIIQTIIDLGQADAIIIDLSYMIQKLVVDHLHVVGDIYDRGPEPDKIIEELIHHHSVDIQWGNHDIIWMGAAAGSPICMMNTIRISARYNNLDIIEDVYGINLRPLLTYAEKYYEDNPAFRPKLSGECQVSEEELLETTKIHQAAAVLQFKLEERLVKRRPEFKMEHRQLLSRTNFDTMEVEIKGQTYPLTNTCFTTVNPDNVEELTVEEFDVIQRLLKNFINSEKLKRHIDFLFEKGNMYLVYNDNLLVHGCIPLKEDGSFKAFPVDGIHYAGKELLDLFEYSLRKAYKQPDVMNDFDTDLIWYLWSGECSSLFGKKEMTTFERYFIEDKETHLEPKNPYYALRENPEIIHRILNEFGLNSPDSHLISGHTPVKEIKGENPIKANGKMLVIDGGFSKPYQKTTGLAGYTLLYNSYGMQLAAHKSFSTIDTIFTDHDDVISVRRVVDKPLKRKKVRDTTIGRQLLEEIRDLENLLAYENRR</sequence>
<dbReference type="SUPFAM" id="SSF56300">
    <property type="entry name" value="Metallo-dependent phosphatases"/>
    <property type="match status" value="1"/>
</dbReference>